<dbReference type="AlphaFoldDB" id="A0A0D8YAD4"/>
<dbReference type="OrthoDB" id="5856533at2759"/>
<proteinExistence type="predicted"/>
<reference evidence="3" key="2">
    <citation type="journal article" date="2016" name="Sci. Rep.">
        <title>Dictyocaulus viviparus genome, variome and transcriptome elucidate lungworm biology and support future intervention.</title>
        <authorList>
            <person name="McNulty S.N."/>
            <person name="Strube C."/>
            <person name="Rosa B.A."/>
            <person name="Martin J.C."/>
            <person name="Tyagi R."/>
            <person name="Choi Y.J."/>
            <person name="Wang Q."/>
            <person name="Hallsworth Pepin K."/>
            <person name="Zhang X."/>
            <person name="Ozersky P."/>
            <person name="Wilson R.K."/>
            <person name="Sternberg P.W."/>
            <person name="Gasser R.B."/>
            <person name="Mitreva M."/>
        </authorList>
    </citation>
    <scope>NUCLEOTIDE SEQUENCE [LARGE SCALE GENOMIC DNA]</scope>
    <source>
        <strain evidence="3">HannoverDv2000</strain>
    </source>
</reference>
<sequence>MLMEQLVNDQANMNAGSTRDMPINLPSYVSRRLLVTKQLLIQQSAELNKICEENSRLHEVVSLLVSVTRKFRDEYATDLRRLRDSIEVLKREFSFYQEEFVAEAEKSVDNIKSLKEQFQRRMEEFERKNRLLNARIDLHIKEKEAAEELADSYLRDISARDRDVILANKARDKAERKLQDSLYVANNAKCAHCQISDKMRTHLTSAVAEKTIMLEKCQKECSDLQRRADQADRISKILSKDGEKLRFELNTWKSDAERNARVEKDDSWSFLKLICRYSIAFPR</sequence>
<dbReference type="Proteomes" id="UP000053766">
    <property type="component" value="Unassembled WGS sequence"/>
</dbReference>
<protein>
    <submittedName>
        <fullName evidence="2">Uncharacterized protein</fullName>
    </submittedName>
</protein>
<dbReference type="EMBL" id="KN716150">
    <property type="protein sequence ID" value="KJH53685.1"/>
    <property type="molecule type" value="Genomic_DNA"/>
</dbReference>
<feature type="coiled-coil region" evidence="1">
    <location>
        <begin position="207"/>
        <end position="234"/>
    </location>
</feature>
<accession>A0A0D8YAD4</accession>
<name>A0A0D8YAD4_DICVI</name>
<reference evidence="2 3" key="1">
    <citation type="submission" date="2013-11" db="EMBL/GenBank/DDBJ databases">
        <title>Draft genome of the bovine lungworm Dictyocaulus viviparus.</title>
        <authorList>
            <person name="Mitreva M."/>
        </authorList>
    </citation>
    <scope>NUCLEOTIDE SEQUENCE [LARGE SCALE GENOMIC DNA]</scope>
    <source>
        <strain evidence="2 3">HannoverDv2000</strain>
    </source>
</reference>
<keyword evidence="3" id="KW-1185">Reference proteome</keyword>
<gene>
    <name evidence="2" type="ORF">DICVIV_00114</name>
</gene>
<keyword evidence="1" id="KW-0175">Coiled coil</keyword>
<evidence type="ECO:0000313" key="2">
    <source>
        <dbReference type="EMBL" id="KJH53685.1"/>
    </source>
</evidence>
<organism evidence="2 3">
    <name type="scientific">Dictyocaulus viviparus</name>
    <name type="common">Bovine lungworm</name>
    <dbReference type="NCBI Taxonomy" id="29172"/>
    <lineage>
        <taxon>Eukaryota</taxon>
        <taxon>Metazoa</taxon>
        <taxon>Ecdysozoa</taxon>
        <taxon>Nematoda</taxon>
        <taxon>Chromadorea</taxon>
        <taxon>Rhabditida</taxon>
        <taxon>Rhabditina</taxon>
        <taxon>Rhabditomorpha</taxon>
        <taxon>Strongyloidea</taxon>
        <taxon>Metastrongylidae</taxon>
        <taxon>Dictyocaulus</taxon>
    </lineage>
</organism>
<evidence type="ECO:0000313" key="3">
    <source>
        <dbReference type="Proteomes" id="UP000053766"/>
    </source>
</evidence>
<feature type="coiled-coil region" evidence="1">
    <location>
        <begin position="72"/>
        <end position="149"/>
    </location>
</feature>
<evidence type="ECO:0000256" key="1">
    <source>
        <dbReference type="SAM" id="Coils"/>
    </source>
</evidence>